<evidence type="ECO:0000256" key="3">
    <source>
        <dbReference type="ARBA" id="ARBA00023125"/>
    </source>
</evidence>
<organism evidence="5 6">
    <name type="scientific">Paenibacillus oryzisoli</name>
    <dbReference type="NCBI Taxonomy" id="1850517"/>
    <lineage>
        <taxon>Bacteria</taxon>
        <taxon>Bacillati</taxon>
        <taxon>Bacillota</taxon>
        <taxon>Bacilli</taxon>
        <taxon>Bacillales</taxon>
        <taxon>Paenibacillaceae</taxon>
        <taxon>Paenibacillus</taxon>
    </lineage>
</organism>
<evidence type="ECO:0000256" key="2">
    <source>
        <dbReference type="ARBA" id="ARBA00023015"/>
    </source>
</evidence>
<gene>
    <name evidence="5" type="ORF">A8708_21935</name>
</gene>
<dbReference type="GO" id="GO:0003677">
    <property type="term" value="F:DNA binding"/>
    <property type="evidence" value="ECO:0007669"/>
    <property type="project" value="UniProtKB-KW"/>
</dbReference>
<keyword evidence="2" id="KW-0805">Transcription regulation</keyword>
<keyword evidence="4" id="KW-0804">Transcription</keyword>
<keyword evidence="3" id="KW-0238">DNA-binding</keyword>
<accession>A0A198A8D0</accession>
<dbReference type="NCBIfam" id="NF012168">
    <property type="entry name" value="BlaI_of_BCL"/>
    <property type="match status" value="1"/>
</dbReference>
<dbReference type="InterPro" id="IPR036390">
    <property type="entry name" value="WH_DNA-bd_sf"/>
</dbReference>
<dbReference type="STRING" id="1850517.A8708_21935"/>
<dbReference type="SUPFAM" id="SSF46785">
    <property type="entry name" value="Winged helix' DNA-binding domain"/>
    <property type="match status" value="1"/>
</dbReference>
<dbReference type="AlphaFoldDB" id="A0A198A8D0"/>
<protein>
    <submittedName>
        <fullName evidence="5">Transcriptional regulator</fullName>
    </submittedName>
</protein>
<evidence type="ECO:0000313" key="5">
    <source>
        <dbReference type="EMBL" id="OAS17432.1"/>
    </source>
</evidence>
<dbReference type="Gene3D" id="1.10.4040.10">
    <property type="entry name" value="Penicillinase repressor domain"/>
    <property type="match status" value="1"/>
</dbReference>
<evidence type="ECO:0000256" key="4">
    <source>
        <dbReference type="ARBA" id="ARBA00023163"/>
    </source>
</evidence>
<comment type="similarity">
    <text evidence="1">Belongs to the BlaI transcriptional regulatory family.</text>
</comment>
<dbReference type="GO" id="GO:0045892">
    <property type="term" value="P:negative regulation of DNA-templated transcription"/>
    <property type="evidence" value="ECO:0007669"/>
    <property type="project" value="InterPro"/>
</dbReference>
<name>A0A198A8D0_9BACL</name>
<dbReference type="Pfam" id="PF03965">
    <property type="entry name" value="Penicillinase_R"/>
    <property type="match status" value="1"/>
</dbReference>
<reference evidence="5 6" key="1">
    <citation type="submission" date="2016-05" db="EMBL/GenBank/DDBJ databases">
        <title>Paenibacillus sp. 1ZS3-15 nov., isolated from the rhizosphere soil.</title>
        <authorList>
            <person name="Zhang X.X."/>
            <person name="Zhang J."/>
        </authorList>
    </citation>
    <scope>NUCLEOTIDE SEQUENCE [LARGE SCALE GENOMIC DNA]</scope>
    <source>
        <strain evidence="5 6">1ZS3-15</strain>
    </source>
</reference>
<dbReference type="InterPro" id="IPR036388">
    <property type="entry name" value="WH-like_DNA-bd_sf"/>
</dbReference>
<dbReference type="Gene3D" id="1.10.10.10">
    <property type="entry name" value="Winged helix-like DNA-binding domain superfamily/Winged helix DNA-binding domain"/>
    <property type="match status" value="1"/>
</dbReference>
<evidence type="ECO:0000313" key="6">
    <source>
        <dbReference type="Proteomes" id="UP000078454"/>
    </source>
</evidence>
<dbReference type="InterPro" id="IPR005650">
    <property type="entry name" value="BlaI_family"/>
</dbReference>
<evidence type="ECO:0000256" key="1">
    <source>
        <dbReference type="ARBA" id="ARBA00011046"/>
    </source>
</evidence>
<dbReference type="Proteomes" id="UP000078454">
    <property type="component" value="Unassembled WGS sequence"/>
</dbReference>
<dbReference type="EMBL" id="LYPB01000072">
    <property type="protein sequence ID" value="OAS17432.1"/>
    <property type="molecule type" value="Genomic_DNA"/>
</dbReference>
<keyword evidence="6" id="KW-1185">Reference proteome</keyword>
<proteinExistence type="inferred from homology"/>
<sequence>MCITVVIQLKGGNEVKTVPHITDAEWEVMKVLWNESPRTANDVIDAMQERTEWKPKTIRTLLNRLAQKQAISFTQENRVYAYFPLVSEGECVKSETQSFLKRIYGGAFKPMLVNFLKEEQLSEEDIKELRDMLDGKSK</sequence>
<dbReference type="PIRSF" id="PIRSF019455">
    <property type="entry name" value="CopR_AtkY"/>
    <property type="match status" value="1"/>
</dbReference>
<comment type="caution">
    <text evidence="5">The sequence shown here is derived from an EMBL/GenBank/DDBJ whole genome shotgun (WGS) entry which is preliminary data.</text>
</comment>